<dbReference type="InterPro" id="IPR029016">
    <property type="entry name" value="GAF-like_dom_sf"/>
</dbReference>
<dbReference type="SMART" id="SM00387">
    <property type="entry name" value="HATPase_c"/>
    <property type="match status" value="1"/>
</dbReference>
<dbReference type="InterPro" id="IPR036890">
    <property type="entry name" value="HATPase_C_sf"/>
</dbReference>
<dbReference type="InterPro" id="IPR003594">
    <property type="entry name" value="HATPase_dom"/>
</dbReference>
<dbReference type="CDD" id="cd00075">
    <property type="entry name" value="HATPase"/>
    <property type="match status" value="1"/>
</dbReference>
<keyword evidence="11" id="KW-0547">Nucleotide-binding</keyword>
<name>A0ABV9YR78_9PSEU</name>
<dbReference type="CDD" id="cd00130">
    <property type="entry name" value="PAS"/>
    <property type="match status" value="1"/>
</dbReference>
<dbReference type="GO" id="GO:0005524">
    <property type="term" value="F:ATP binding"/>
    <property type="evidence" value="ECO:0007669"/>
    <property type="project" value="UniProtKB-KW"/>
</dbReference>
<evidence type="ECO:0000313" key="12">
    <source>
        <dbReference type="Proteomes" id="UP001595947"/>
    </source>
</evidence>
<evidence type="ECO:0000256" key="6">
    <source>
        <dbReference type="ARBA" id="ARBA00022777"/>
    </source>
</evidence>
<accession>A0ABV9YR78</accession>
<organism evidence="11 12">
    <name type="scientific">Actinomycetospora atypica</name>
    <dbReference type="NCBI Taxonomy" id="1290095"/>
    <lineage>
        <taxon>Bacteria</taxon>
        <taxon>Bacillati</taxon>
        <taxon>Actinomycetota</taxon>
        <taxon>Actinomycetes</taxon>
        <taxon>Pseudonocardiales</taxon>
        <taxon>Pseudonocardiaceae</taxon>
        <taxon>Actinomycetospora</taxon>
    </lineage>
</organism>
<dbReference type="SMART" id="SM00065">
    <property type="entry name" value="GAF"/>
    <property type="match status" value="1"/>
</dbReference>
<proteinExistence type="predicted"/>
<feature type="domain" description="Histidine kinase" evidence="9">
    <location>
        <begin position="327"/>
        <end position="539"/>
    </location>
</feature>
<evidence type="ECO:0000259" key="9">
    <source>
        <dbReference type="PROSITE" id="PS50109"/>
    </source>
</evidence>
<dbReference type="InterPro" id="IPR013767">
    <property type="entry name" value="PAS_fold"/>
</dbReference>
<dbReference type="Pfam" id="PF00989">
    <property type="entry name" value="PAS"/>
    <property type="match status" value="1"/>
</dbReference>
<keyword evidence="4" id="KW-0597">Phosphoprotein</keyword>
<evidence type="ECO:0000256" key="4">
    <source>
        <dbReference type="ARBA" id="ARBA00022553"/>
    </source>
</evidence>
<dbReference type="InterPro" id="IPR004358">
    <property type="entry name" value="Sig_transdc_His_kin-like_C"/>
</dbReference>
<dbReference type="SUPFAM" id="SSF47384">
    <property type="entry name" value="Homodimeric domain of signal transducing histidine kinase"/>
    <property type="match status" value="1"/>
</dbReference>
<reference evidence="12" key="1">
    <citation type="journal article" date="2019" name="Int. J. Syst. Evol. Microbiol.">
        <title>The Global Catalogue of Microorganisms (GCM) 10K type strain sequencing project: providing services to taxonomists for standard genome sequencing and annotation.</title>
        <authorList>
            <consortium name="The Broad Institute Genomics Platform"/>
            <consortium name="The Broad Institute Genome Sequencing Center for Infectious Disease"/>
            <person name="Wu L."/>
            <person name="Ma J."/>
        </authorList>
    </citation>
    <scope>NUCLEOTIDE SEQUENCE [LARGE SCALE GENOMIC DNA]</scope>
    <source>
        <strain evidence="12">CGMCC 4.7093</strain>
    </source>
</reference>
<dbReference type="SMART" id="SM00388">
    <property type="entry name" value="HisKA"/>
    <property type="match status" value="1"/>
</dbReference>
<sequence>MSELDETRGLLDRQHHVLELLAGGASRAEVLGAVTLALEELIPGSRCSVLVLDPAAGTLHHGAAPSLPPAYSAAIDGLSIGADAGSCGTAAYRGTAVIAEDIAVDERWARFRTLALPHGLGSCWSSPIRGHDGVLGTFAVYHASPHRPDERERRLVARFTDLSAVALEHDRLYGALGESEERFRRVFEDNAVGMALTDLDGRFLKVNDALATMLGHPPAALLARDLDVVLLGADRAAARDLLHRLADGAAPTGPLEVGLVRADGATVQAALTVSLVGAGPSRHVSLNVVDVTARRAAQRERTARREAELAARVAEDASRAKSELLSTLSHELRTPLQAIIGFAELLGTLELPPARRDAALGHIDAAARHVLDLVGDVLDLARLEARALPLAPEKVDLGALVHEVLALLEPVAARRGIRLRTDLPAGGGPTAWADPRRVRQVLINLVTNGVRHNDVDGWVRVAADGAAVTVADGGPGIPPGLLDRLFLPFTQAGGSDEAGGAGLGLALVHGLVTAMAGEVSVDSAPGEGTTVTVRLPVAAPDGSEITAPAGSDVAAAVPGPGVRSGRG</sequence>
<keyword evidence="11" id="KW-0067">ATP-binding</keyword>
<dbReference type="PROSITE" id="PS50109">
    <property type="entry name" value="HIS_KIN"/>
    <property type="match status" value="1"/>
</dbReference>
<dbReference type="Pfam" id="PF13185">
    <property type="entry name" value="GAF_2"/>
    <property type="match status" value="1"/>
</dbReference>
<feature type="domain" description="PAS" evidence="10">
    <location>
        <begin position="179"/>
        <end position="249"/>
    </location>
</feature>
<dbReference type="EMBL" id="JBHSIV010000017">
    <property type="protein sequence ID" value="MFC5063869.1"/>
    <property type="molecule type" value="Genomic_DNA"/>
</dbReference>
<evidence type="ECO:0000256" key="8">
    <source>
        <dbReference type="SAM" id="MobiDB-lite"/>
    </source>
</evidence>
<dbReference type="Pfam" id="PF00512">
    <property type="entry name" value="HisKA"/>
    <property type="match status" value="1"/>
</dbReference>
<dbReference type="Gene3D" id="3.30.450.40">
    <property type="match status" value="1"/>
</dbReference>
<keyword evidence="12" id="KW-1185">Reference proteome</keyword>
<evidence type="ECO:0000256" key="5">
    <source>
        <dbReference type="ARBA" id="ARBA00022679"/>
    </source>
</evidence>
<dbReference type="InterPro" id="IPR000014">
    <property type="entry name" value="PAS"/>
</dbReference>
<dbReference type="Gene3D" id="1.10.287.130">
    <property type="match status" value="1"/>
</dbReference>
<dbReference type="InterPro" id="IPR003661">
    <property type="entry name" value="HisK_dim/P_dom"/>
</dbReference>
<dbReference type="CDD" id="cd00082">
    <property type="entry name" value="HisKA"/>
    <property type="match status" value="1"/>
</dbReference>
<keyword evidence="5" id="KW-0808">Transferase</keyword>
<dbReference type="Gene3D" id="3.30.450.20">
    <property type="entry name" value="PAS domain"/>
    <property type="match status" value="1"/>
</dbReference>
<comment type="subcellular location">
    <subcellularLocation>
        <location evidence="2">Cell membrane</location>
    </subcellularLocation>
</comment>
<protein>
    <recommendedName>
        <fullName evidence="3">histidine kinase</fullName>
        <ecNumber evidence="3">2.7.13.3</ecNumber>
    </recommendedName>
</protein>
<evidence type="ECO:0000256" key="1">
    <source>
        <dbReference type="ARBA" id="ARBA00000085"/>
    </source>
</evidence>
<feature type="region of interest" description="Disordered" evidence="8">
    <location>
        <begin position="541"/>
        <end position="567"/>
    </location>
</feature>
<dbReference type="RefSeq" id="WP_378037217.1">
    <property type="nucleotide sequence ID" value="NZ_JBHSIV010000017.1"/>
</dbReference>
<dbReference type="SUPFAM" id="SSF55874">
    <property type="entry name" value="ATPase domain of HSP90 chaperone/DNA topoisomerase II/histidine kinase"/>
    <property type="match status" value="1"/>
</dbReference>
<dbReference type="InterPro" id="IPR003018">
    <property type="entry name" value="GAF"/>
</dbReference>
<dbReference type="Gene3D" id="3.30.565.10">
    <property type="entry name" value="Histidine kinase-like ATPase, C-terminal domain"/>
    <property type="match status" value="1"/>
</dbReference>
<dbReference type="PRINTS" id="PR00344">
    <property type="entry name" value="BCTRLSENSOR"/>
</dbReference>
<keyword evidence="6" id="KW-0418">Kinase</keyword>
<dbReference type="Pfam" id="PF02518">
    <property type="entry name" value="HATPase_c"/>
    <property type="match status" value="1"/>
</dbReference>
<dbReference type="PANTHER" id="PTHR43047">
    <property type="entry name" value="TWO-COMPONENT HISTIDINE PROTEIN KINASE"/>
    <property type="match status" value="1"/>
</dbReference>
<dbReference type="SUPFAM" id="SSF55785">
    <property type="entry name" value="PYP-like sensor domain (PAS domain)"/>
    <property type="match status" value="1"/>
</dbReference>
<dbReference type="PROSITE" id="PS50112">
    <property type="entry name" value="PAS"/>
    <property type="match status" value="1"/>
</dbReference>
<evidence type="ECO:0000259" key="10">
    <source>
        <dbReference type="PROSITE" id="PS50112"/>
    </source>
</evidence>
<dbReference type="SMART" id="SM00091">
    <property type="entry name" value="PAS"/>
    <property type="match status" value="1"/>
</dbReference>
<evidence type="ECO:0000256" key="2">
    <source>
        <dbReference type="ARBA" id="ARBA00004236"/>
    </source>
</evidence>
<gene>
    <name evidence="11" type="ORF">ACFPBZ_16740</name>
</gene>
<dbReference type="InterPro" id="IPR035965">
    <property type="entry name" value="PAS-like_dom_sf"/>
</dbReference>
<evidence type="ECO:0000256" key="7">
    <source>
        <dbReference type="ARBA" id="ARBA00023012"/>
    </source>
</evidence>
<dbReference type="NCBIfam" id="TIGR00229">
    <property type="entry name" value="sensory_box"/>
    <property type="match status" value="1"/>
</dbReference>
<dbReference type="PANTHER" id="PTHR43047:SF72">
    <property type="entry name" value="OSMOSENSING HISTIDINE PROTEIN KINASE SLN1"/>
    <property type="match status" value="1"/>
</dbReference>
<evidence type="ECO:0000256" key="3">
    <source>
        <dbReference type="ARBA" id="ARBA00012438"/>
    </source>
</evidence>
<dbReference type="InterPro" id="IPR036097">
    <property type="entry name" value="HisK_dim/P_sf"/>
</dbReference>
<comment type="caution">
    <text evidence="11">The sequence shown here is derived from an EMBL/GenBank/DDBJ whole genome shotgun (WGS) entry which is preliminary data.</text>
</comment>
<dbReference type="InterPro" id="IPR005467">
    <property type="entry name" value="His_kinase_dom"/>
</dbReference>
<dbReference type="EC" id="2.7.13.3" evidence="3"/>
<keyword evidence="7" id="KW-0902">Two-component regulatory system</keyword>
<dbReference type="Proteomes" id="UP001595947">
    <property type="component" value="Unassembled WGS sequence"/>
</dbReference>
<comment type="catalytic activity">
    <reaction evidence="1">
        <text>ATP + protein L-histidine = ADP + protein N-phospho-L-histidine.</text>
        <dbReference type="EC" id="2.7.13.3"/>
    </reaction>
</comment>
<dbReference type="SUPFAM" id="SSF55781">
    <property type="entry name" value="GAF domain-like"/>
    <property type="match status" value="1"/>
</dbReference>
<evidence type="ECO:0000313" key="11">
    <source>
        <dbReference type="EMBL" id="MFC5063869.1"/>
    </source>
</evidence>